<proteinExistence type="predicted"/>
<dbReference type="PROSITE" id="PS01332">
    <property type="entry name" value="HTH_RRF2_1"/>
    <property type="match status" value="1"/>
</dbReference>
<dbReference type="GO" id="GO:0005829">
    <property type="term" value="C:cytosol"/>
    <property type="evidence" value="ECO:0007669"/>
    <property type="project" value="TreeGrafter"/>
</dbReference>
<dbReference type="InterPro" id="IPR036390">
    <property type="entry name" value="WH_DNA-bd_sf"/>
</dbReference>
<reference evidence="1" key="1">
    <citation type="submission" date="2020-11" db="EMBL/GenBank/DDBJ databases">
        <authorList>
            <person name="Konstantinou D."/>
            <person name="Gkelis S."/>
            <person name="Popin R."/>
            <person name="Fewer D."/>
            <person name="Sivonen K."/>
        </authorList>
    </citation>
    <scope>NUCLEOTIDE SEQUENCE</scope>
    <source>
        <strain evidence="1">TAU-MAC 1115</strain>
    </source>
</reference>
<dbReference type="PANTHER" id="PTHR33221:SF16">
    <property type="entry name" value="HTH-TYPE TRANSCRIPTIONAL REGULATOR SLR0846-RELATED"/>
    <property type="match status" value="1"/>
</dbReference>
<dbReference type="GO" id="GO:0003700">
    <property type="term" value="F:DNA-binding transcription factor activity"/>
    <property type="evidence" value="ECO:0007669"/>
    <property type="project" value="TreeGrafter"/>
</dbReference>
<dbReference type="AlphaFoldDB" id="A0A947DGG7"/>
<dbReference type="EMBL" id="JADOES010000025">
    <property type="protein sequence ID" value="MBT9316411.1"/>
    <property type="molecule type" value="Genomic_DNA"/>
</dbReference>
<dbReference type="Gene3D" id="1.10.10.10">
    <property type="entry name" value="Winged helix-like DNA-binding domain superfamily/Winged helix DNA-binding domain"/>
    <property type="match status" value="1"/>
</dbReference>
<comment type="caution">
    <text evidence="1">The sequence shown here is derived from an EMBL/GenBank/DDBJ whole genome shotgun (WGS) entry which is preliminary data.</text>
</comment>
<keyword evidence="2" id="KW-1185">Reference proteome</keyword>
<dbReference type="NCBIfam" id="TIGR00738">
    <property type="entry name" value="rrf2_super"/>
    <property type="match status" value="1"/>
</dbReference>
<protein>
    <submittedName>
        <fullName evidence="1">RrF2 family transcriptional regulator</fullName>
    </submittedName>
</protein>
<dbReference type="PANTHER" id="PTHR33221">
    <property type="entry name" value="WINGED HELIX-TURN-HELIX TRANSCRIPTIONAL REGULATOR, RRF2 FAMILY"/>
    <property type="match status" value="1"/>
</dbReference>
<dbReference type="InterPro" id="IPR036388">
    <property type="entry name" value="WH-like_DNA-bd_sf"/>
</dbReference>
<dbReference type="PROSITE" id="PS51197">
    <property type="entry name" value="HTH_RRF2_2"/>
    <property type="match status" value="1"/>
</dbReference>
<name>A0A947DGG7_9CYAN</name>
<dbReference type="Pfam" id="PF02082">
    <property type="entry name" value="Rrf2"/>
    <property type="match status" value="1"/>
</dbReference>
<evidence type="ECO:0000313" key="1">
    <source>
        <dbReference type="EMBL" id="MBT9316411.1"/>
    </source>
</evidence>
<reference evidence="1" key="2">
    <citation type="journal article" date="2021" name="Mar. Drugs">
        <title>Genome Reduction and Secondary Metabolism of the Marine Sponge-Associated Cyanobacterium Leptothoe.</title>
        <authorList>
            <person name="Konstantinou D."/>
            <person name="Popin R.V."/>
            <person name="Fewer D.P."/>
            <person name="Sivonen K."/>
            <person name="Gkelis S."/>
        </authorList>
    </citation>
    <scope>NUCLEOTIDE SEQUENCE</scope>
    <source>
        <strain evidence="1">TAU-MAC 1115</strain>
    </source>
</reference>
<dbReference type="RefSeq" id="WP_215609478.1">
    <property type="nucleotide sequence ID" value="NZ_JADOES010000025.1"/>
</dbReference>
<evidence type="ECO:0000313" key="2">
    <source>
        <dbReference type="Proteomes" id="UP000717364"/>
    </source>
</evidence>
<dbReference type="SUPFAM" id="SSF46785">
    <property type="entry name" value="Winged helix' DNA-binding domain"/>
    <property type="match status" value="1"/>
</dbReference>
<dbReference type="Proteomes" id="UP000717364">
    <property type="component" value="Unassembled WGS sequence"/>
</dbReference>
<accession>A0A947DGG7</accession>
<dbReference type="InterPro" id="IPR030489">
    <property type="entry name" value="TR_Rrf2-type_CS"/>
</dbReference>
<organism evidence="1 2">
    <name type="scientific">Leptothoe spongobia TAU-MAC 1115</name>
    <dbReference type="NCBI Taxonomy" id="1967444"/>
    <lineage>
        <taxon>Bacteria</taxon>
        <taxon>Bacillati</taxon>
        <taxon>Cyanobacteriota</taxon>
        <taxon>Cyanophyceae</taxon>
        <taxon>Nodosilineales</taxon>
        <taxon>Cymatolegaceae</taxon>
        <taxon>Leptothoe</taxon>
        <taxon>Leptothoe spongobia</taxon>
    </lineage>
</organism>
<sequence length="143" mass="16320">MKLTTRGHYSVKAMLDLSLHPHLTPVKLIAQRQNLPAPYLEKLLIQLRRSGLVESVRGARGGYRLAKSPNQIYLGQILDAVGEPISLLELTTPAKAEDWVTLTLWRRLQEKLRESLYSISLEELYYDARSWQAAQGEDTNFMV</sequence>
<gene>
    <name evidence="1" type="ORF">IXB50_13345</name>
</gene>
<dbReference type="InterPro" id="IPR000944">
    <property type="entry name" value="Tscrpt_reg_Rrf2"/>
</dbReference>